<sequence>MALTSKKKIDQVPAPTGKENKPKKLSQSVEVLSLQADTQYLQTMEALIKSQAVIEFTMDGRILTANDNFLQILGYQLKEIKGKHHQIFCTEEQAKSKEYKQFWAQLQKGGFNSGQFQRIAKDGSTIWIQATYNVVMDERNNPYKVIKFVTDITELKKTEITIEHTAEQIEAQQQILRQNEEQTQAIKVEMDKRQLELQGQIAALNNAAIVSEVDLRGNILFVNDEFCRLAKYTREELIGKKQSIVRHPDMPAAIFDDLWATIVKGKVWRGEVKNRAKDGSHYWVSATITPVLGENGRPVKYIGVRFDITAQKEQEERIKNMLLEAQQASEENKAQEEEIRQNMEEMQATQEEMSRRQLELNGQISALNNAAIVSEVDLRGNILFVNDEFCRLAKYTREELIGKKQSIVRHPDMPAAIFDDLWATIVKGKVWRGEVKNRAKDGSHYWVSATITPVLGENGRPVKYIGVRFDITAQKEQEEKERINKLGFDQAVSFIQELTQGNFNAQMNVAGLSLDANVLNVIEDLNSLRNTLKSIISEVNQVTKAAGEEGKLNARLNLKTTDGEWKVLVDSINLLLASLSEPVLEFNRIISEMAKGDLTNAFEMKVNGDILNMAQSLNKAISNLNTLLTTIGVSSDVIATSSNTMMKKNESMKNNTTEVASAITQMAKGAQEQAIKTDASSKLVEGVLKSANTMEQKANVINKAAEKGQKGCDDGMKIMKRLLENMSEIGDSAKKTSGSIDILTQRAEEIARTLNVITDIAAQTNLLALNAAIEAARAGDAGRGFAVVAEEIRKLAEDSRRSAVDIEKIIKDVQKDTNAAGKAIETMQSSVKQGDNASKEAEIIFQEIAKSSNETFDYSKEIQEATSEQKTSISSVVRNIEQIVVVAEETAAGAQQVASSSQQLNQGMNEITDSGVKLSQVAVQLQAGVSQFKLKK</sequence>
<dbReference type="InterPro" id="IPR013655">
    <property type="entry name" value="PAS_fold_3"/>
</dbReference>
<evidence type="ECO:0000259" key="7">
    <source>
        <dbReference type="PROSITE" id="PS50112"/>
    </source>
</evidence>
<dbReference type="SUPFAM" id="SSF55785">
    <property type="entry name" value="PYP-like sensor domain (PAS domain)"/>
    <property type="match status" value="3"/>
</dbReference>
<dbReference type="InterPro" id="IPR035965">
    <property type="entry name" value="PAS-like_dom_sf"/>
</dbReference>
<evidence type="ECO:0000256" key="3">
    <source>
        <dbReference type="PROSITE-ProRule" id="PRU00284"/>
    </source>
</evidence>
<protein>
    <submittedName>
        <fullName evidence="10">PAS domain-containing protein</fullName>
    </submittedName>
</protein>
<reference evidence="10" key="1">
    <citation type="submission" date="2023-07" db="EMBL/GenBank/DDBJ databases">
        <title>The genome sequence of Rhodocytophaga aerolata KACC 12507.</title>
        <authorList>
            <person name="Zhang X."/>
        </authorList>
    </citation>
    <scope>NUCLEOTIDE SEQUENCE</scope>
    <source>
        <strain evidence="10">KACC 12507</strain>
    </source>
</reference>
<comment type="caution">
    <text evidence="10">The sequence shown here is derived from an EMBL/GenBank/DDBJ whole genome shotgun (WGS) entry which is preliminary data.</text>
</comment>
<dbReference type="InterPro" id="IPR000014">
    <property type="entry name" value="PAS"/>
</dbReference>
<evidence type="ECO:0000259" key="8">
    <source>
        <dbReference type="PROSITE" id="PS50113"/>
    </source>
</evidence>
<dbReference type="NCBIfam" id="TIGR00229">
    <property type="entry name" value="sensory_box"/>
    <property type="match status" value="3"/>
</dbReference>
<feature type="domain" description="PAC" evidence="8">
    <location>
        <begin position="112"/>
        <end position="164"/>
    </location>
</feature>
<feature type="domain" description="PAC" evidence="8">
    <location>
        <begin position="268"/>
        <end position="320"/>
    </location>
</feature>
<dbReference type="Proteomes" id="UP001168528">
    <property type="component" value="Unassembled WGS sequence"/>
</dbReference>
<accession>A0ABT8R3L0</accession>
<name>A0ABT8R3L0_9BACT</name>
<feature type="domain" description="Methyl-accepting transducer" evidence="6">
    <location>
        <begin position="648"/>
        <end position="884"/>
    </location>
</feature>
<comment type="similarity">
    <text evidence="2">Belongs to the methyl-accepting chemotaxis (MCP) protein family.</text>
</comment>
<keyword evidence="11" id="KW-1185">Reference proteome</keyword>
<keyword evidence="1 3" id="KW-0807">Transducer</keyword>
<feature type="domain" description="PAS" evidence="7">
    <location>
        <begin position="376"/>
        <end position="412"/>
    </location>
</feature>
<evidence type="ECO:0000256" key="2">
    <source>
        <dbReference type="ARBA" id="ARBA00029447"/>
    </source>
</evidence>
<dbReference type="CDD" id="cd11386">
    <property type="entry name" value="MCP_signal"/>
    <property type="match status" value="1"/>
</dbReference>
<dbReference type="RefSeq" id="WP_302037487.1">
    <property type="nucleotide sequence ID" value="NZ_JAUKPO010000004.1"/>
</dbReference>
<evidence type="ECO:0000313" key="11">
    <source>
        <dbReference type="Proteomes" id="UP001168528"/>
    </source>
</evidence>
<evidence type="ECO:0000313" key="10">
    <source>
        <dbReference type="EMBL" id="MDO1446690.1"/>
    </source>
</evidence>
<dbReference type="InterPro" id="IPR004089">
    <property type="entry name" value="MCPsignal_dom"/>
</dbReference>
<dbReference type="Gene3D" id="1.20.120.1530">
    <property type="match status" value="1"/>
</dbReference>
<evidence type="ECO:0000256" key="5">
    <source>
        <dbReference type="SAM" id="MobiDB-lite"/>
    </source>
</evidence>
<dbReference type="SMART" id="SM00091">
    <property type="entry name" value="PAS"/>
    <property type="match status" value="3"/>
</dbReference>
<feature type="region of interest" description="Disordered" evidence="5">
    <location>
        <begin position="1"/>
        <end position="24"/>
    </location>
</feature>
<dbReference type="InterPro" id="IPR001610">
    <property type="entry name" value="PAC"/>
</dbReference>
<dbReference type="PANTHER" id="PTHR32089:SF112">
    <property type="entry name" value="LYSOZYME-LIKE PROTEIN-RELATED"/>
    <property type="match status" value="1"/>
</dbReference>
<dbReference type="Pfam" id="PF00015">
    <property type="entry name" value="MCPsignal"/>
    <property type="match status" value="1"/>
</dbReference>
<dbReference type="Gene3D" id="3.30.450.20">
    <property type="entry name" value="PAS domain"/>
    <property type="match status" value="3"/>
</dbReference>
<dbReference type="InterPro" id="IPR000700">
    <property type="entry name" value="PAS-assoc_C"/>
</dbReference>
<dbReference type="PROSITE" id="PS50113">
    <property type="entry name" value="PAC"/>
    <property type="match status" value="3"/>
</dbReference>
<feature type="coiled-coil region" evidence="4">
    <location>
        <begin position="311"/>
        <end position="356"/>
    </location>
</feature>
<dbReference type="Gene3D" id="1.10.287.950">
    <property type="entry name" value="Methyl-accepting chemotaxis protein"/>
    <property type="match status" value="1"/>
</dbReference>
<dbReference type="CDD" id="cd00130">
    <property type="entry name" value="PAS"/>
    <property type="match status" value="3"/>
</dbReference>
<evidence type="ECO:0000259" key="9">
    <source>
        <dbReference type="PROSITE" id="PS50885"/>
    </source>
</evidence>
<dbReference type="Pfam" id="PF18947">
    <property type="entry name" value="HAMP_2"/>
    <property type="match status" value="1"/>
</dbReference>
<dbReference type="Pfam" id="PF08447">
    <property type="entry name" value="PAS_3"/>
    <property type="match status" value="3"/>
</dbReference>
<dbReference type="SMART" id="SM00086">
    <property type="entry name" value="PAC"/>
    <property type="match status" value="3"/>
</dbReference>
<proteinExistence type="inferred from homology"/>
<evidence type="ECO:0000256" key="4">
    <source>
        <dbReference type="SAM" id="Coils"/>
    </source>
</evidence>
<feature type="domain" description="PAC" evidence="8">
    <location>
        <begin position="431"/>
        <end position="483"/>
    </location>
</feature>
<keyword evidence="4" id="KW-0175">Coiled coil</keyword>
<feature type="domain" description="PAS" evidence="7">
    <location>
        <begin position="213"/>
        <end position="249"/>
    </location>
</feature>
<dbReference type="PROSITE" id="PS50112">
    <property type="entry name" value="PAS"/>
    <property type="match status" value="3"/>
</dbReference>
<gene>
    <name evidence="10" type="ORF">Q0590_10535</name>
</gene>
<dbReference type="EMBL" id="JAUKPO010000004">
    <property type="protein sequence ID" value="MDO1446690.1"/>
    <property type="molecule type" value="Genomic_DNA"/>
</dbReference>
<feature type="domain" description="HAMP" evidence="9">
    <location>
        <begin position="577"/>
        <end position="629"/>
    </location>
</feature>
<evidence type="ECO:0000259" key="6">
    <source>
        <dbReference type="PROSITE" id="PS50111"/>
    </source>
</evidence>
<dbReference type="InterPro" id="IPR003660">
    <property type="entry name" value="HAMP_dom"/>
</dbReference>
<feature type="domain" description="PAS" evidence="7">
    <location>
        <begin position="36"/>
        <end position="83"/>
    </location>
</feature>
<organism evidence="10 11">
    <name type="scientific">Rhodocytophaga aerolata</name>
    <dbReference type="NCBI Taxonomy" id="455078"/>
    <lineage>
        <taxon>Bacteria</taxon>
        <taxon>Pseudomonadati</taxon>
        <taxon>Bacteroidota</taxon>
        <taxon>Cytophagia</taxon>
        <taxon>Cytophagales</taxon>
        <taxon>Rhodocytophagaceae</taxon>
        <taxon>Rhodocytophaga</taxon>
    </lineage>
</organism>
<dbReference type="SUPFAM" id="SSF58104">
    <property type="entry name" value="Methyl-accepting chemotaxis protein (MCP) signaling domain"/>
    <property type="match status" value="1"/>
</dbReference>
<dbReference type="PANTHER" id="PTHR32089">
    <property type="entry name" value="METHYL-ACCEPTING CHEMOTAXIS PROTEIN MCPB"/>
    <property type="match status" value="1"/>
</dbReference>
<dbReference type="SMART" id="SM00283">
    <property type="entry name" value="MA"/>
    <property type="match status" value="1"/>
</dbReference>
<dbReference type="PROSITE" id="PS50885">
    <property type="entry name" value="HAMP"/>
    <property type="match status" value="1"/>
</dbReference>
<evidence type="ECO:0000256" key="1">
    <source>
        <dbReference type="ARBA" id="ARBA00023224"/>
    </source>
</evidence>
<dbReference type="PROSITE" id="PS50111">
    <property type="entry name" value="CHEMOTAXIS_TRANSDUC_2"/>
    <property type="match status" value="1"/>
</dbReference>